<sequence>MYAGDSRAGDPAEDRTKTPPEAQGLRGRLRRQLRRRLDAGPSRPRWPTDDTAATTEATPAWNPGVAPRAGDPSDSVNPSAYFQAPVGQGCMGLHSSIDLPMIVLRTDFVRSQDQETYSGGSRSQANALAAENAQLRAELMWWW</sequence>
<comment type="caution">
    <text evidence="2">The sequence shown here is derived from an EMBL/GenBank/DDBJ whole genome shotgun (WGS) entry which is preliminary data.</text>
</comment>
<dbReference type="AlphaFoldDB" id="A0A8J5WU28"/>
<dbReference type="EMBL" id="JAAALK010000080">
    <property type="protein sequence ID" value="KAG8095361.1"/>
    <property type="molecule type" value="Genomic_DNA"/>
</dbReference>
<dbReference type="Proteomes" id="UP000729402">
    <property type="component" value="Unassembled WGS sequence"/>
</dbReference>
<feature type="region of interest" description="Disordered" evidence="1">
    <location>
        <begin position="1"/>
        <end position="80"/>
    </location>
</feature>
<evidence type="ECO:0000313" key="3">
    <source>
        <dbReference type="Proteomes" id="UP000729402"/>
    </source>
</evidence>
<proteinExistence type="predicted"/>
<protein>
    <submittedName>
        <fullName evidence="2">Uncharacterized protein</fullName>
    </submittedName>
</protein>
<keyword evidence="3" id="KW-1185">Reference proteome</keyword>
<feature type="compositionally biased region" description="Basic and acidic residues" evidence="1">
    <location>
        <begin position="7"/>
        <end position="18"/>
    </location>
</feature>
<accession>A0A8J5WU28</accession>
<gene>
    <name evidence="2" type="ORF">GUJ93_ZPchr0012g19822</name>
</gene>
<name>A0A8J5WU28_ZIZPA</name>
<reference evidence="2" key="2">
    <citation type="submission" date="2021-02" db="EMBL/GenBank/DDBJ databases">
        <authorList>
            <person name="Kimball J.A."/>
            <person name="Haas M.W."/>
            <person name="Macchietto M."/>
            <person name="Kono T."/>
            <person name="Duquette J."/>
            <person name="Shao M."/>
        </authorList>
    </citation>
    <scope>NUCLEOTIDE SEQUENCE</scope>
    <source>
        <tissue evidence="2">Fresh leaf tissue</tissue>
    </source>
</reference>
<evidence type="ECO:0000256" key="1">
    <source>
        <dbReference type="SAM" id="MobiDB-lite"/>
    </source>
</evidence>
<organism evidence="2 3">
    <name type="scientific">Zizania palustris</name>
    <name type="common">Northern wild rice</name>
    <dbReference type="NCBI Taxonomy" id="103762"/>
    <lineage>
        <taxon>Eukaryota</taxon>
        <taxon>Viridiplantae</taxon>
        <taxon>Streptophyta</taxon>
        <taxon>Embryophyta</taxon>
        <taxon>Tracheophyta</taxon>
        <taxon>Spermatophyta</taxon>
        <taxon>Magnoliopsida</taxon>
        <taxon>Liliopsida</taxon>
        <taxon>Poales</taxon>
        <taxon>Poaceae</taxon>
        <taxon>BOP clade</taxon>
        <taxon>Oryzoideae</taxon>
        <taxon>Oryzeae</taxon>
        <taxon>Zizaniinae</taxon>
        <taxon>Zizania</taxon>
    </lineage>
</organism>
<reference evidence="2" key="1">
    <citation type="journal article" date="2021" name="bioRxiv">
        <title>Whole Genome Assembly and Annotation of Northern Wild Rice, Zizania palustris L., Supports a Whole Genome Duplication in the Zizania Genus.</title>
        <authorList>
            <person name="Haas M."/>
            <person name="Kono T."/>
            <person name="Macchietto M."/>
            <person name="Millas R."/>
            <person name="McGilp L."/>
            <person name="Shao M."/>
            <person name="Duquette J."/>
            <person name="Hirsch C.N."/>
            <person name="Kimball J."/>
        </authorList>
    </citation>
    <scope>NUCLEOTIDE SEQUENCE</scope>
    <source>
        <tissue evidence="2">Fresh leaf tissue</tissue>
    </source>
</reference>
<feature type="compositionally biased region" description="Low complexity" evidence="1">
    <location>
        <begin position="49"/>
        <end position="60"/>
    </location>
</feature>
<evidence type="ECO:0000313" key="2">
    <source>
        <dbReference type="EMBL" id="KAG8095361.1"/>
    </source>
</evidence>